<keyword evidence="5" id="KW-0560">Oxidoreductase</keyword>
<evidence type="ECO:0000256" key="1">
    <source>
        <dbReference type="ARBA" id="ARBA00009183"/>
    </source>
</evidence>
<dbReference type="InterPro" id="IPR000960">
    <property type="entry name" value="Flavin_mOase"/>
</dbReference>
<evidence type="ECO:0000313" key="7">
    <source>
        <dbReference type="Proteomes" id="UP000092321"/>
    </source>
</evidence>
<dbReference type="Pfam" id="PF00743">
    <property type="entry name" value="FMO-like"/>
    <property type="match status" value="2"/>
</dbReference>
<dbReference type="PRINTS" id="PR00370">
    <property type="entry name" value="FMOXYGENASE"/>
</dbReference>
<protein>
    <submittedName>
        <fullName evidence="6">FAD/NAD(P)-binding domain-containing protein</fullName>
    </submittedName>
</protein>
<keyword evidence="7" id="KW-1185">Reference proteome</keyword>
<reference evidence="7" key="1">
    <citation type="journal article" date="2016" name="Proc. Natl. Acad. Sci. U.S.A.">
        <title>Comparative genomics of biotechnologically important yeasts.</title>
        <authorList>
            <person name="Riley R."/>
            <person name="Haridas S."/>
            <person name="Wolfe K.H."/>
            <person name="Lopes M.R."/>
            <person name="Hittinger C.T."/>
            <person name="Goeker M."/>
            <person name="Salamov A.A."/>
            <person name="Wisecaver J.H."/>
            <person name="Long T.M."/>
            <person name="Calvey C.H."/>
            <person name="Aerts A.L."/>
            <person name="Barry K.W."/>
            <person name="Choi C."/>
            <person name="Clum A."/>
            <person name="Coughlan A.Y."/>
            <person name="Deshpande S."/>
            <person name="Douglass A.P."/>
            <person name="Hanson S.J."/>
            <person name="Klenk H.-P."/>
            <person name="LaButti K.M."/>
            <person name="Lapidus A."/>
            <person name="Lindquist E.A."/>
            <person name="Lipzen A.M."/>
            <person name="Meier-Kolthoff J.P."/>
            <person name="Ohm R.A."/>
            <person name="Otillar R.P."/>
            <person name="Pangilinan J.L."/>
            <person name="Peng Y."/>
            <person name="Rokas A."/>
            <person name="Rosa C.A."/>
            <person name="Scheuner C."/>
            <person name="Sibirny A.A."/>
            <person name="Slot J.C."/>
            <person name="Stielow J.B."/>
            <person name="Sun H."/>
            <person name="Kurtzman C.P."/>
            <person name="Blackwell M."/>
            <person name="Grigoriev I.V."/>
            <person name="Jeffries T.W."/>
        </authorList>
    </citation>
    <scope>NUCLEOTIDE SEQUENCE [LARGE SCALE GENOMIC DNA]</scope>
    <source>
        <strain evidence="7">NRRL Y-1626</strain>
    </source>
</reference>
<keyword evidence="2" id="KW-0285">Flavoprotein</keyword>
<accession>A0A1B7TF27</accession>
<comment type="similarity">
    <text evidence="1">Belongs to the FMO family.</text>
</comment>
<keyword evidence="3" id="KW-0274">FAD</keyword>
<dbReference type="InterPro" id="IPR050346">
    <property type="entry name" value="FMO-like"/>
</dbReference>
<dbReference type="InterPro" id="IPR020946">
    <property type="entry name" value="Flavin_mOase-like"/>
</dbReference>
<dbReference type="OrthoDB" id="66881at2759"/>
<dbReference type="InterPro" id="IPR036188">
    <property type="entry name" value="FAD/NAD-bd_sf"/>
</dbReference>
<dbReference type="Proteomes" id="UP000092321">
    <property type="component" value="Unassembled WGS sequence"/>
</dbReference>
<evidence type="ECO:0000256" key="5">
    <source>
        <dbReference type="ARBA" id="ARBA00023002"/>
    </source>
</evidence>
<comment type="caution">
    <text evidence="6">The sequence shown here is derived from an EMBL/GenBank/DDBJ whole genome shotgun (WGS) entry which is preliminary data.</text>
</comment>
<dbReference type="EMBL" id="LXPE01000010">
    <property type="protein sequence ID" value="OBA27265.1"/>
    <property type="molecule type" value="Genomic_DNA"/>
</dbReference>
<name>A0A1B7TF27_9ASCO</name>
<evidence type="ECO:0000313" key="6">
    <source>
        <dbReference type="EMBL" id="OBA27265.1"/>
    </source>
</evidence>
<dbReference type="GO" id="GO:0004499">
    <property type="term" value="F:N,N-dimethylaniline monooxygenase activity"/>
    <property type="evidence" value="ECO:0007669"/>
    <property type="project" value="InterPro"/>
</dbReference>
<evidence type="ECO:0000256" key="3">
    <source>
        <dbReference type="ARBA" id="ARBA00022827"/>
    </source>
</evidence>
<gene>
    <name evidence="6" type="ORF">HANVADRAFT_52550</name>
</gene>
<dbReference type="GO" id="GO:0050661">
    <property type="term" value="F:NADP binding"/>
    <property type="evidence" value="ECO:0007669"/>
    <property type="project" value="InterPro"/>
</dbReference>
<sequence>MTAITTSTKNISSSALSKDLKPIKKVLVVGSGPTGISVLKAFTKENKFGLIKVYEKRHDFGGLWNYVKPIINNDSVESVPLTDPSQRINVLKTTTNDSFREHVFDSAVYKNLDTNVPKFLMEYNNFPFPEGTPLFPKKDTVLKYLIDFAETNRNEVTFDTEVTSITYDADTEKYRAKILKYPFQDVEKNSKWDGEEYDAVVIASGNYDLPFIPHKKGLKEWFDKYTDSITHSKNFDSPEQFENVKGEIVIVGNSASGSDIAFQLATHFKDKNIYQTVRRESGLPAPKSDKIIKVSDIDYLDYENKSIKFLNGTVVPNVEKIIFCTGFLKSFPFLDESTIKPFVDFNNGKNVKPLFNHIIPVDLPTLAFIGLPKFVLPTRLSETQASWLARVWTGRIQLPSKDVQREYHDWFVETNADNASLHDLNFPFDVQYSQRLNREIRQAKQANKGYFGLEWNGYNIKLRSSIKTLKEAYVRYLFDTGKRAQTVEELIEHGYFEWPESATTCVQVPTFAP</sequence>
<proteinExistence type="inferred from homology"/>
<dbReference type="AlphaFoldDB" id="A0A1B7TF27"/>
<evidence type="ECO:0000256" key="4">
    <source>
        <dbReference type="ARBA" id="ARBA00022857"/>
    </source>
</evidence>
<dbReference type="PANTHER" id="PTHR23023">
    <property type="entry name" value="DIMETHYLANILINE MONOOXYGENASE"/>
    <property type="match status" value="1"/>
</dbReference>
<evidence type="ECO:0000256" key="2">
    <source>
        <dbReference type="ARBA" id="ARBA00022630"/>
    </source>
</evidence>
<organism evidence="6 7">
    <name type="scientific">Hanseniaspora valbyensis NRRL Y-1626</name>
    <dbReference type="NCBI Taxonomy" id="766949"/>
    <lineage>
        <taxon>Eukaryota</taxon>
        <taxon>Fungi</taxon>
        <taxon>Dikarya</taxon>
        <taxon>Ascomycota</taxon>
        <taxon>Saccharomycotina</taxon>
        <taxon>Saccharomycetes</taxon>
        <taxon>Saccharomycodales</taxon>
        <taxon>Saccharomycodaceae</taxon>
        <taxon>Hanseniaspora</taxon>
    </lineage>
</organism>
<dbReference type="GO" id="GO:0050660">
    <property type="term" value="F:flavin adenine dinucleotide binding"/>
    <property type="evidence" value="ECO:0007669"/>
    <property type="project" value="InterPro"/>
</dbReference>
<dbReference type="SUPFAM" id="SSF51905">
    <property type="entry name" value="FAD/NAD(P)-binding domain"/>
    <property type="match status" value="2"/>
</dbReference>
<keyword evidence="4" id="KW-0521">NADP</keyword>
<dbReference type="Gene3D" id="3.50.50.60">
    <property type="entry name" value="FAD/NAD(P)-binding domain"/>
    <property type="match status" value="2"/>
</dbReference>